<accession>U4LU70</accession>
<feature type="region of interest" description="Disordered" evidence="1">
    <location>
        <begin position="172"/>
        <end position="206"/>
    </location>
</feature>
<evidence type="ECO:0000256" key="1">
    <source>
        <dbReference type="SAM" id="MobiDB-lite"/>
    </source>
</evidence>
<dbReference type="Proteomes" id="UP000018144">
    <property type="component" value="Unassembled WGS sequence"/>
</dbReference>
<feature type="compositionally biased region" description="Basic and acidic residues" evidence="1">
    <location>
        <begin position="21"/>
        <end position="36"/>
    </location>
</feature>
<dbReference type="InterPro" id="IPR056138">
    <property type="entry name" value="DUF7721"/>
</dbReference>
<feature type="region of interest" description="Disordered" evidence="1">
    <location>
        <begin position="1"/>
        <end position="156"/>
    </location>
</feature>
<proteinExistence type="predicted"/>
<dbReference type="OrthoDB" id="2290255at2759"/>
<feature type="compositionally biased region" description="Basic and acidic residues" evidence="1">
    <location>
        <begin position="112"/>
        <end position="127"/>
    </location>
</feature>
<evidence type="ECO:0000259" key="2">
    <source>
        <dbReference type="Pfam" id="PF24845"/>
    </source>
</evidence>
<feature type="domain" description="DUF7721" evidence="2">
    <location>
        <begin position="140"/>
        <end position="221"/>
    </location>
</feature>
<sequence length="305" mass="33084">MDSIFNKVKDAVVDQALGGNDRNEERSEQRRDEPRGGENQGYYGRTDGGYNRETNERSHAGMGYSTHGGRRQMVEGGRDTVGYPREEASHQGRDYSEEEQGFGGHGGRPMSSRREDDRLDSTQREYRPAQASGGYGQSSNFSGAEEYARKNASSSDSGLFSQALGFLSGKEKDLQREDVDEREYVRNHKDLYEQGGNGQKDSRSLGQAAALQALKHFTGGSSSNQQSAGKDQNAFIGLAMAEAVKLFDNQSSKGNVPAGETKQDVVSQAAAFALKLFLKSKMDQSAGSGDSGASLMGLASKFLLK</sequence>
<dbReference type="PANTHER" id="PTHR39477">
    <property type="entry name" value="CHROMOSOME 8, WHOLE GENOME SHOTGUN SEQUENCE"/>
    <property type="match status" value="1"/>
</dbReference>
<evidence type="ECO:0000313" key="4">
    <source>
        <dbReference type="Proteomes" id="UP000018144"/>
    </source>
</evidence>
<dbReference type="Pfam" id="PF24845">
    <property type="entry name" value="DUF7721"/>
    <property type="match status" value="1"/>
</dbReference>
<evidence type="ECO:0000313" key="3">
    <source>
        <dbReference type="EMBL" id="CCX31401.1"/>
    </source>
</evidence>
<reference evidence="3 4" key="1">
    <citation type="journal article" date="2013" name="PLoS Genet.">
        <title>The genome and development-dependent transcriptomes of Pyronema confluens: a window into fungal evolution.</title>
        <authorList>
            <person name="Traeger S."/>
            <person name="Altegoer F."/>
            <person name="Freitag M."/>
            <person name="Gabaldon T."/>
            <person name="Kempken F."/>
            <person name="Kumar A."/>
            <person name="Marcet-Houben M."/>
            <person name="Poggeler S."/>
            <person name="Stajich J.E."/>
            <person name="Nowrousian M."/>
        </authorList>
    </citation>
    <scope>NUCLEOTIDE SEQUENCE [LARGE SCALE GENOMIC DNA]</scope>
    <source>
        <strain evidence="4">CBS 100304</strain>
        <tissue evidence="3">Vegetative mycelium</tissue>
    </source>
</reference>
<keyword evidence="4" id="KW-1185">Reference proteome</keyword>
<protein>
    <recommendedName>
        <fullName evidence="2">DUF7721 domain-containing protein</fullName>
    </recommendedName>
</protein>
<feature type="compositionally biased region" description="Basic and acidic residues" evidence="1">
    <location>
        <begin position="172"/>
        <end position="192"/>
    </location>
</feature>
<organism evidence="3 4">
    <name type="scientific">Pyronema omphalodes (strain CBS 100304)</name>
    <name type="common">Pyronema confluens</name>
    <dbReference type="NCBI Taxonomy" id="1076935"/>
    <lineage>
        <taxon>Eukaryota</taxon>
        <taxon>Fungi</taxon>
        <taxon>Dikarya</taxon>
        <taxon>Ascomycota</taxon>
        <taxon>Pezizomycotina</taxon>
        <taxon>Pezizomycetes</taxon>
        <taxon>Pezizales</taxon>
        <taxon>Pyronemataceae</taxon>
        <taxon>Pyronema</taxon>
    </lineage>
</organism>
<gene>
    <name evidence="3" type="ORF">PCON_10748</name>
</gene>
<name>U4LU70_PYROM</name>
<dbReference type="eggNOG" id="ENOG502S2II">
    <property type="taxonomic scope" value="Eukaryota"/>
</dbReference>
<dbReference type="AlphaFoldDB" id="U4LU70"/>
<dbReference type="OMA" id="RPSHGNQ"/>
<dbReference type="PANTHER" id="PTHR39477:SF1">
    <property type="entry name" value="BETA-FLANKING PROTEIN"/>
    <property type="match status" value="1"/>
</dbReference>
<feature type="compositionally biased region" description="Basic and acidic residues" evidence="1">
    <location>
        <begin position="72"/>
        <end position="95"/>
    </location>
</feature>
<dbReference type="EMBL" id="HF935596">
    <property type="protein sequence ID" value="CCX31401.1"/>
    <property type="molecule type" value="Genomic_DNA"/>
</dbReference>